<keyword evidence="7 9" id="KW-0368">Histidine biosynthesis</keyword>
<dbReference type="GO" id="GO:0000105">
    <property type="term" value="P:L-histidine biosynthetic process"/>
    <property type="evidence" value="ECO:0007669"/>
    <property type="project" value="UniProtKB-UniRule"/>
</dbReference>
<dbReference type="InterPro" id="IPR044524">
    <property type="entry name" value="Isoase_HisA-like"/>
</dbReference>
<evidence type="ECO:0000256" key="3">
    <source>
        <dbReference type="ARBA" id="ARBA00005133"/>
    </source>
</evidence>
<dbReference type="Pfam" id="PF00977">
    <property type="entry name" value="His_biosynth"/>
    <property type="match status" value="1"/>
</dbReference>
<dbReference type="CDD" id="cd04732">
    <property type="entry name" value="HisA"/>
    <property type="match status" value="1"/>
</dbReference>
<evidence type="ECO:0000256" key="5">
    <source>
        <dbReference type="ARBA" id="ARBA00022490"/>
    </source>
</evidence>
<name>A0A0T5XDD0_9BACT</name>
<evidence type="ECO:0000256" key="1">
    <source>
        <dbReference type="ARBA" id="ARBA00000901"/>
    </source>
</evidence>
<dbReference type="InterPro" id="IPR023016">
    <property type="entry name" value="HisA/PriA"/>
</dbReference>
<dbReference type="GO" id="GO:0005737">
    <property type="term" value="C:cytoplasm"/>
    <property type="evidence" value="ECO:0007669"/>
    <property type="project" value="UniProtKB-SubCell"/>
</dbReference>
<dbReference type="GO" id="GO:0000162">
    <property type="term" value="P:L-tryptophan biosynthetic process"/>
    <property type="evidence" value="ECO:0007669"/>
    <property type="project" value="TreeGrafter"/>
</dbReference>
<gene>
    <name evidence="9" type="primary">hisA</name>
    <name evidence="11" type="ORF">HMPREF1705_03177</name>
</gene>
<dbReference type="EMBL" id="ACJX03000001">
    <property type="protein sequence ID" value="KRT35918.1"/>
    <property type="molecule type" value="Genomic_DNA"/>
</dbReference>
<keyword evidence="12" id="KW-1185">Reference proteome</keyword>
<dbReference type="HAMAP" id="MF_01014">
    <property type="entry name" value="HisA"/>
    <property type="match status" value="1"/>
</dbReference>
<dbReference type="EC" id="5.3.1.16" evidence="9"/>
<comment type="caution">
    <text evidence="11">The sequence shown here is derived from an EMBL/GenBank/DDBJ whole genome shotgun (WGS) entry which is preliminary data.</text>
</comment>
<protein>
    <recommendedName>
        <fullName evidence="9">1-(5-phosphoribosyl)-5-[(5-phosphoribosylamino)methylideneamino] imidazole-4-carboxamide isomerase</fullName>
        <ecNumber evidence="9">5.3.1.16</ecNumber>
    </recommendedName>
    <alternativeName>
        <fullName evidence="9">Phosphoribosylformimino-5-aminoimidazole carboxamide ribotide isomerase</fullName>
    </alternativeName>
</protein>
<dbReference type="InterPro" id="IPR013785">
    <property type="entry name" value="Aldolase_TIM"/>
</dbReference>
<keyword evidence="6 9" id="KW-0028">Amino-acid biosynthesis</keyword>
<dbReference type="UniPathway" id="UPA00031">
    <property type="reaction ID" value="UER00009"/>
</dbReference>
<dbReference type="Proteomes" id="UP000005273">
    <property type="component" value="Unassembled WGS sequence"/>
</dbReference>
<dbReference type="RefSeq" id="WP_057940844.1">
    <property type="nucleotide sequence ID" value="NZ_ACJX03000001.1"/>
</dbReference>
<dbReference type="GO" id="GO:0003949">
    <property type="term" value="F:1-(5-phosphoribosyl)-5-[(5-phosphoribosylamino)methylideneamino]imidazole-4-carboxamide isomerase activity"/>
    <property type="evidence" value="ECO:0007669"/>
    <property type="project" value="UniProtKB-UniRule"/>
</dbReference>
<dbReference type="Gene3D" id="3.20.20.70">
    <property type="entry name" value="Aldolase class I"/>
    <property type="match status" value="1"/>
</dbReference>
<reference evidence="12" key="1">
    <citation type="submission" date="2012-09" db="EMBL/GenBank/DDBJ databases">
        <authorList>
            <person name="Weinstock G."/>
            <person name="Sodergren E."/>
            <person name="Clifton S."/>
            <person name="Fulton L."/>
            <person name="Fulton B."/>
            <person name="Courtney L."/>
            <person name="Fronick C."/>
            <person name="Harrison M."/>
            <person name="Strong C."/>
            <person name="Farmer C."/>
            <person name="Delehaunty K."/>
            <person name="Markovic C."/>
            <person name="Hall O."/>
            <person name="Minx P."/>
            <person name="Tomlinson C."/>
            <person name="Mitreva M."/>
            <person name="Nelson J."/>
            <person name="Hou S."/>
            <person name="Wollam A."/>
            <person name="Pepin K.H."/>
            <person name="Johnson M."/>
            <person name="Bhonagiri V."/>
            <person name="Nash W.E."/>
            <person name="Suruliraj S."/>
            <person name="Warren W."/>
            <person name="Chinwalla A."/>
            <person name="Mardis E.R."/>
            <person name="Wilson R.K."/>
        </authorList>
    </citation>
    <scope>NUCLEOTIDE SEQUENCE [LARGE SCALE GENOMIC DNA]</scope>
    <source>
        <strain evidence="12">OS1</strain>
    </source>
</reference>
<keyword evidence="5 9" id="KW-0963">Cytoplasm</keyword>
<comment type="catalytic activity">
    <reaction evidence="1 9">
        <text>1-(5-phospho-beta-D-ribosyl)-5-[(5-phospho-beta-D-ribosylamino)methylideneamino]imidazole-4-carboxamide = 5-[(5-phospho-1-deoxy-D-ribulos-1-ylimino)methylamino]-1-(5-phospho-beta-D-ribosyl)imidazole-4-carboxamide</text>
        <dbReference type="Rhea" id="RHEA:15469"/>
        <dbReference type="ChEBI" id="CHEBI:58435"/>
        <dbReference type="ChEBI" id="CHEBI:58525"/>
        <dbReference type="EC" id="5.3.1.16"/>
    </reaction>
</comment>
<evidence type="ECO:0000256" key="4">
    <source>
        <dbReference type="ARBA" id="ARBA00009667"/>
    </source>
</evidence>
<evidence type="ECO:0000256" key="7">
    <source>
        <dbReference type="ARBA" id="ARBA00023102"/>
    </source>
</evidence>
<comment type="similarity">
    <text evidence="4 9 10">Belongs to the HisA/HisF family.</text>
</comment>
<evidence type="ECO:0000256" key="9">
    <source>
        <dbReference type="HAMAP-Rule" id="MF_01014"/>
    </source>
</evidence>
<dbReference type="AlphaFoldDB" id="A0A0T5XDD0"/>
<dbReference type="SUPFAM" id="SSF51366">
    <property type="entry name" value="Ribulose-phoshate binding barrel"/>
    <property type="match status" value="1"/>
</dbReference>
<dbReference type="STRING" id="592015.HMPREF1705_03177"/>
<evidence type="ECO:0000313" key="12">
    <source>
        <dbReference type="Proteomes" id="UP000005273"/>
    </source>
</evidence>
<feature type="active site" description="Proton acceptor" evidence="9">
    <location>
        <position position="8"/>
    </location>
</feature>
<dbReference type="OrthoDB" id="9781903at2"/>
<evidence type="ECO:0000256" key="6">
    <source>
        <dbReference type="ARBA" id="ARBA00022605"/>
    </source>
</evidence>
<sequence>MKIYPAIDLYEGKVVRLYQGDFDRSWTISGDPLQVARTLKEMGAREIHVVDLEGAKEGSPKNIGLLPKLKEIFQVIHFGGGLRSPQEVQKALEMGADKAMVGSLIWTEGAGEISKLAPRVIPALDVKQGKVALAGWLKTVPLNPLEAVKRICEMGFETILATATERDGTKRGPDLALYSALVKNSDMKIIAAGGIGSIEDVKALKKLGLFGAVIGKALYDGSLDLKKVLEEVEDA</sequence>
<proteinExistence type="inferred from homology"/>
<comment type="subcellular location">
    <subcellularLocation>
        <location evidence="2 9">Cytoplasm</location>
    </subcellularLocation>
</comment>
<dbReference type="InterPro" id="IPR011060">
    <property type="entry name" value="RibuloseP-bd_barrel"/>
</dbReference>
<feature type="active site" description="Proton donor" evidence="9">
    <location>
        <position position="125"/>
    </location>
</feature>
<dbReference type="PANTHER" id="PTHR43090">
    <property type="entry name" value="1-(5-PHOSPHORIBOSYL)-5-[(5-PHOSPHORIBOSYLAMINO)METHYLIDENEAMINO] IMIDAZOLE-4-CARBOXAMIDE ISOMERASE"/>
    <property type="match status" value="1"/>
</dbReference>
<dbReference type="InterPro" id="IPR006062">
    <property type="entry name" value="His_biosynth"/>
</dbReference>
<evidence type="ECO:0000256" key="2">
    <source>
        <dbReference type="ARBA" id="ARBA00004496"/>
    </source>
</evidence>
<evidence type="ECO:0000313" key="11">
    <source>
        <dbReference type="EMBL" id="KRT35918.1"/>
    </source>
</evidence>
<comment type="pathway">
    <text evidence="3 9">Amino-acid biosynthesis; L-histidine biosynthesis; L-histidine from 5-phospho-alpha-D-ribose 1-diphosphate: step 4/9.</text>
</comment>
<dbReference type="eggNOG" id="COG0106">
    <property type="taxonomic scope" value="Bacteria"/>
</dbReference>
<evidence type="ECO:0000256" key="10">
    <source>
        <dbReference type="RuleBase" id="RU003657"/>
    </source>
</evidence>
<accession>A0A0T5XDD0</accession>
<keyword evidence="8 9" id="KW-0413">Isomerase</keyword>
<organism evidence="11 12">
    <name type="scientific">Acetomicrobium hydrogeniformans ATCC BAA-1850</name>
    <dbReference type="NCBI Taxonomy" id="592015"/>
    <lineage>
        <taxon>Bacteria</taxon>
        <taxon>Thermotogati</taxon>
        <taxon>Synergistota</taxon>
        <taxon>Synergistia</taxon>
        <taxon>Synergistales</taxon>
        <taxon>Acetomicrobiaceae</taxon>
        <taxon>Acetomicrobium</taxon>
    </lineage>
</organism>
<evidence type="ECO:0000256" key="8">
    <source>
        <dbReference type="ARBA" id="ARBA00023235"/>
    </source>
</evidence>
<dbReference type="PANTHER" id="PTHR43090:SF2">
    <property type="entry name" value="1-(5-PHOSPHORIBOSYL)-5-[(5-PHOSPHORIBOSYLAMINO)METHYLIDENEAMINO] IMIDAZOLE-4-CARBOXAMIDE ISOMERASE"/>
    <property type="match status" value="1"/>
</dbReference>